<dbReference type="RefSeq" id="WP_067021112.1">
    <property type="nucleotide sequence ID" value="NZ_FLOB01000024.1"/>
</dbReference>
<dbReference type="EMBL" id="FLOB01000024">
    <property type="protein sequence ID" value="SBS37999.1"/>
    <property type="molecule type" value="Genomic_DNA"/>
</dbReference>
<reference evidence="1 2" key="1">
    <citation type="submission" date="2016-06" db="EMBL/GenBank/DDBJ databases">
        <authorList>
            <person name="Kjaerup R.B."/>
            <person name="Dalgaard T.S."/>
            <person name="Juul-Madsen H.R."/>
        </authorList>
    </citation>
    <scope>NUCLEOTIDE SEQUENCE [LARGE SCALE GENOMIC DNA]</scope>
    <source>
        <strain evidence="1 2">CECT 8886</strain>
    </source>
</reference>
<protein>
    <submittedName>
        <fullName evidence="1">Uncharacterized protein</fullName>
    </submittedName>
</protein>
<evidence type="ECO:0000313" key="2">
    <source>
        <dbReference type="Proteomes" id="UP000092544"/>
    </source>
</evidence>
<organism evidence="1 2">
    <name type="scientific">Marinomonas spartinae</name>
    <dbReference type="NCBI Taxonomy" id="1792290"/>
    <lineage>
        <taxon>Bacteria</taxon>
        <taxon>Pseudomonadati</taxon>
        <taxon>Pseudomonadota</taxon>
        <taxon>Gammaproteobacteria</taxon>
        <taxon>Oceanospirillales</taxon>
        <taxon>Oceanospirillaceae</taxon>
        <taxon>Marinomonas</taxon>
    </lineage>
</organism>
<dbReference type="AlphaFoldDB" id="A0A1A8TVB3"/>
<keyword evidence="2" id="KW-1185">Reference proteome</keyword>
<accession>A0A1A8TVB3</accession>
<evidence type="ECO:0000313" key="1">
    <source>
        <dbReference type="EMBL" id="SBS37999.1"/>
    </source>
</evidence>
<gene>
    <name evidence="1" type="ORF">MSP8886_04352</name>
</gene>
<dbReference type="Proteomes" id="UP000092544">
    <property type="component" value="Unassembled WGS sequence"/>
</dbReference>
<proteinExistence type="predicted"/>
<dbReference type="STRING" id="1792290.MSP8886_04352"/>
<name>A0A1A8TVB3_9GAMM</name>
<sequence length="115" mass="13381">MALKTLTDWMGFLSGEERVHREDDLVVHVYGEGDNSYIVVEKVLSRLPSIIEQYTFHSVGETNPLFSFFCFLNECDFDLNSLISTIIKADYLEESMNEVARFEDVEVARYEIREN</sequence>